<reference evidence="8 9" key="1">
    <citation type="submission" date="2016-10" db="EMBL/GenBank/DDBJ databases">
        <authorList>
            <person name="de Groot N.N."/>
        </authorList>
    </citation>
    <scope>NUCLEOTIDE SEQUENCE [LARGE SCALE GENOMIC DNA]</scope>
    <source>
        <strain evidence="8 9">A52C2</strain>
    </source>
</reference>
<feature type="domain" description="EamA" evidence="7">
    <location>
        <begin position="153"/>
        <end position="289"/>
    </location>
</feature>
<dbReference type="PANTHER" id="PTHR32322:SF2">
    <property type="entry name" value="EAMA DOMAIN-CONTAINING PROTEIN"/>
    <property type="match status" value="1"/>
</dbReference>
<evidence type="ECO:0000313" key="8">
    <source>
        <dbReference type="EMBL" id="SER00192.1"/>
    </source>
</evidence>
<dbReference type="OrthoDB" id="184388at2"/>
<feature type="transmembrane region" description="Helical" evidence="6">
    <location>
        <begin position="71"/>
        <end position="92"/>
    </location>
</feature>
<proteinExistence type="inferred from homology"/>
<dbReference type="GO" id="GO:0016020">
    <property type="term" value="C:membrane"/>
    <property type="evidence" value="ECO:0007669"/>
    <property type="project" value="UniProtKB-SubCell"/>
</dbReference>
<comment type="subcellular location">
    <subcellularLocation>
        <location evidence="1">Membrane</location>
        <topology evidence="1">Multi-pass membrane protein</topology>
    </subcellularLocation>
</comment>
<feature type="domain" description="EamA" evidence="7">
    <location>
        <begin position="8"/>
        <end position="140"/>
    </location>
</feature>
<keyword evidence="5 6" id="KW-0472">Membrane</keyword>
<gene>
    <name evidence="8" type="ORF">SAMN05216548_11015</name>
</gene>
<feature type="transmembrane region" description="Helical" evidence="6">
    <location>
        <begin position="246"/>
        <end position="266"/>
    </location>
</feature>
<dbReference type="InterPro" id="IPR000620">
    <property type="entry name" value="EamA_dom"/>
</dbReference>
<name>A0A1H9KM75_9HYPH</name>
<dbReference type="PANTHER" id="PTHR32322">
    <property type="entry name" value="INNER MEMBRANE TRANSPORTER"/>
    <property type="match status" value="1"/>
</dbReference>
<evidence type="ECO:0000256" key="6">
    <source>
        <dbReference type="SAM" id="Phobius"/>
    </source>
</evidence>
<evidence type="ECO:0000256" key="3">
    <source>
        <dbReference type="ARBA" id="ARBA00022692"/>
    </source>
</evidence>
<evidence type="ECO:0000256" key="4">
    <source>
        <dbReference type="ARBA" id="ARBA00022989"/>
    </source>
</evidence>
<keyword evidence="3 6" id="KW-0812">Transmembrane</keyword>
<feature type="transmembrane region" description="Helical" evidence="6">
    <location>
        <begin position="272"/>
        <end position="289"/>
    </location>
</feature>
<evidence type="ECO:0000259" key="7">
    <source>
        <dbReference type="Pfam" id="PF00892"/>
    </source>
</evidence>
<keyword evidence="4 6" id="KW-1133">Transmembrane helix</keyword>
<dbReference type="Pfam" id="PF00892">
    <property type="entry name" value="EamA"/>
    <property type="match status" value="2"/>
</dbReference>
<accession>A0A1H9KM75</accession>
<dbReference type="AlphaFoldDB" id="A0A1H9KM75"/>
<evidence type="ECO:0000256" key="1">
    <source>
        <dbReference type="ARBA" id="ARBA00004141"/>
    </source>
</evidence>
<organism evidence="8 9">
    <name type="scientific">Faunimonas pinastri</name>
    <dbReference type="NCBI Taxonomy" id="1855383"/>
    <lineage>
        <taxon>Bacteria</taxon>
        <taxon>Pseudomonadati</taxon>
        <taxon>Pseudomonadota</taxon>
        <taxon>Alphaproteobacteria</taxon>
        <taxon>Hyphomicrobiales</taxon>
        <taxon>Afifellaceae</taxon>
        <taxon>Faunimonas</taxon>
    </lineage>
</organism>
<sequence>MKSQIDLRAILILLVLCAGWGLNQVAIKITLAGIPPLMQIGGRSLVAVLCLLVWCAVSGKRLFERDGSLPAGLLAGLLFSGEFLFMFFGVAHTTASRSVIFVYLSPFVVVLVGHFVLGERLSRVKLAGLVLAFLGVVLAFSDSLFGAVQGSLPGDLLCIGAAIAWGATTIVVKRSKLRDVGAEKALLYQLAVSATVALGLSLMLGETLNTSSVPAVLPWFLYQSVLVAGISYLIWFTLIQAYPAGLLSSFTFLTPLFGVIFGGWILGEPLTMRLVGALVLVAAGIYLVNRRRPLRARASGASA</sequence>
<dbReference type="STRING" id="1855383.SAMN05216548_11015"/>
<feature type="transmembrane region" description="Helical" evidence="6">
    <location>
        <begin position="216"/>
        <end position="239"/>
    </location>
</feature>
<feature type="transmembrane region" description="Helical" evidence="6">
    <location>
        <begin position="185"/>
        <end position="204"/>
    </location>
</feature>
<dbReference type="InterPro" id="IPR037185">
    <property type="entry name" value="EmrE-like"/>
</dbReference>
<dbReference type="RefSeq" id="WP_092497355.1">
    <property type="nucleotide sequence ID" value="NZ_FOFG01000010.1"/>
</dbReference>
<feature type="transmembrane region" description="Helical" evidence="6">
    <location>
        <begin position="42"/>
        <end position="59"/>
    </location>
</feature>
<dbReference type="EMBL" id="FOFG01000010">
    <property type="protein sequence ID" value="SER00192.1"/>
    <property type="molecule type" value="Genomic_DNA"/>
</dbReference>
<keyword evidence="9" id="KW-1185">Reference proteome</keyword>
<dbReference type="Proteomes" id="UP000199647">
    <property type="component" value="Unassembled WGS sequence"/>
</dbReference>
<feature type="transmembrane region" description="Helical" evidence="6">
    <location>
        <begin position="129"/>
        <end position="148"/>
    </location>
</feature>
<feature type="transmembrane region" description="Helical" evidence="6">
    <location>
        <begin position="98"/>
        <end position="117"/>
    </location>
</feature>
<feature type="transmembrane region" description="Helical" evidence="6">
    <location>
        <begin position="154"/>
        <end position="173"/>
    </location>
</feature>
<evidence type="ECO:0000313" key="9">
    <source>
        <dbReference type="Proteomes" id="UP000199647"/>
    </source>
</evidence>
<dbReference type="Gene3D" id="1.10.3730.20">
    <property type="match status" value="2"/>
</dbReference>
<dbReference type="SUPFAM" id="SSF103481">
    <property type="entry name" value="Multidrug resistance efflux transporter EmrE"/>
    <property type="match status" value="2"/>
</dbReference>
<dbReference type="InterPro" id="IPR050638">
    <property type="entry name" value="AA-Vitamin_Transporters"/>
</dbReference>
<protein>
    <submittedName>
        <fullName evidence="8">EamA domain-containing membrane protein RarD</fullName>
    </submittedName>
</protein>
<evidence type="ECO:0000256" key="5">
    <source>
        <dbReference type="ARBA" id="ARBA00023136"/>
    </source>
</evidence>
<evidence type="ECO:0000256" key="2">
    <source>
        <dbReference type="ARBA" id="ARBA00007362"/>
    </source>
</evidence>
<comment type="similarity">
    <text evidence="2">Belongs to the EamA transporter family.</text>
</comment>